<comment type="caution">
    <text evidence="1">The sequence shown here is derived from an EMBL/GenBank/DDBJ whole genome shotgun (WGS) entry which is preliminary data.</text>
</comment>
<name>A0ACB9FZV6_9ASTR</name>
<organism evidence="1 2">
    <name type="scientific">Smallanthus sonchifolius</name>
    <dbReference type="NCBI Taxonomy" id="185202"/>
    <lineage>
        <taxon>Eukaryota</taxon>
        <taxon>Viridiplantae</taxon>
        <taxon>Streptophyta</taxon>
        <taxon>Embryophyta</taxon>
        <taxon>Tracheophyta</taxon>
        <taxon>Spermatophyta</taxon>
        <taxon>Magnoliopsida</taxon>
        <taxon>eudicotyledons</taxon>
        <taxon>Gunneridae</taxon>
        <taxon>Pentapetalae</taxon>
        <taxon>asterids</taxon>
        <taxon>campanulids</taxon>
        <taxon>Asterales</taxon>
        <taxon>Asteraceae</taxon>
        <taxon>Asteroideae</taxon>
        <taxon>Heliantheae alliance</taxon>
        <taxon>Millerieae</taxon>
        <taxon>Smallanthus</taxon>
    </lineage>
</organism>
<evidence type="ECO:0000313" key="2">
    <source>
        <dbReference type="Proteomes" id="UP001056120"/>
    </source>
</evidence>
<sequence length="158" mass="17676">MANLAFKADHNICACLDLSALTSEAYHDLICYLIHSRVYFSPTIAHVIYEEYIRQFRSTTEVAIVDGVTSITALDGKSKKFLAYLRFLQHILHQQISDLSELDATLDLVHLNPIVFVSMKKNHSRSTFSRTETPLFPEMLGLSDGESEVSSSSSSSCL</sequence>
<protein>
    <submittedName>
        <fullName evidence="1">Uncharacterized protein</fullName>
    </submittedName>
</protein>
<dbReference type="EMBL" id="CM042032">
    <property type="protein sequence ID" value="KAI3776345.1"/>
    <property type="molecule type" value="Genomic_DNA"/>
</dbReference>
<keyword evidence="2" id="KW-1185">Reference proteome</keyword>
<evidence type="ECO:0000313" key="1">
    <source>
        <dbReference type="EMBL" id="KAI3776345.1"/>
    </source>
</evidence>
<gene>
    <name evidence="1" type="ORF">L1987_46122</name>
</gene>
<dbReference type="Proteomes" id="UP001056120">
    <property type="component" value="Linkage Group LG15"/>
</dbReference>
<reference evidence="1 2" key="2">
    <citation type="journal article" date="2022" name="Mol. Ecol. Resour.">
        <title>The genomes of chicory, endive, great burdock and yacon provide insights into Asteraceae paleo-polyploidization history and plant inulin production.</title>
        <authorList>
            <person name="Fan W."/>
            <person name="Wang S."/>
            <person name="Wang H."/>
            <person name="Wang A."/>
            <person name="Jiang F."/>
            <person name="Liu H."/>
            <person name="Zhao H."/>
            <person name="Xu D."/>
            <person name="Zhang Y."/>
        </authorList>
    </citation>
    <scope>NUCLEOTIDE SEQUENCE [LARGE SCALE GENOMIC DNA]</scope>
    <source>
        <strain evidence="2">cv. Yunnan</strain>
        <tissue evidence="1">Leaves</tissue>
    </source>
</reference>
<reference evidence="2" key="1">
    <citation type="journal article" date="2022" name="Mol. Ecol. Resour.">
        <title>The genomes of chicory, endive, great burdock and yacon provide insights into Asteraceae palaeo-polyploidization history and plant inulin production.</title>
        <authorList>
            <person name="Fan W."/>
            <person name="Wang S."/>
            <person name="Wang H."/>
            <person name="Wang A."/>
            <person name="Jiang F."/>
            <person name="Liu H."/>
            <person name="Zhao H."/>
            <person name="Xu D."/>
            <person name="Zhang Y."/>
        </authorList>
    </citation>
    <scope>NUCLEOTIDE SEQUENCE [LARGE SCALE GENOMIC DNA]</scope>
    <source>
        <strain evidence="2">cv. Yunnan</strain>
    </source>
</reference>
<accession>A0ACB9FZV6</accession>
<proteinExistence type="predicted"/>